<dbReference type="OrthoDB" id="10361994at2759"/>
<dbReference type="AlphaFoldDB" id="A0A8X6GLN0"/>
<evidence type="ECO:0000313" key="2">
    <source>
        <dbReference type="EMBL" id="GFQ85093.1"/>
    </source>
</evidence>
<name>A0A8X6GLN0_TRICU</name>
<evidence type="ECO:0000313" key="3">
    <source>
        <dbReference type="Proteomes" id="UP000887116"/>
    </source>
</evidence>
<dbReference type="Proteomes" id="UP000887116">
    <property type="component" value="Unassembled WGS sequence"/>
</dbReference>
<organism evidence="2 3">
    <name type="scientific">Trichonephila clavata</name>
    <name type="common">Joro spider</name>
    <name type="synonym">Nephila clavata</name>
    <dbReference type="NCBI Taxonomy" id="2740835"/>
    <lineage>
        <taxon>Eukaryota</taxon>
        <taxon>Metazoa</taxon>
        <taxon>Ecdysozoa</taxon>
        <taxon>Arthropoda</taxon>
        <taxon>Chelicerata</taxon>
        <taxon>Arachnida</taxon>
        <taxon>Araneae</taxon>
        <taxon>Araneomorphae</taxon>
        <taxon>Entelegynae</taxon>
        <taxon>Araneoidea</taxon>
        <taxon>Nephilidae</taxon>
        <taxon>Trichonephila</taxon>
    </lineage>
</organism>
<dbReference type="EMBL" id="BMAO01032845">
    <property type="protein sequence ID" value="GFQ85093.1"/>
    <property type="molecule type" value="Genomic_DNA"/>
</dbReference>
<proteinExistence type="predicted"/>
<feature type="compositionally biased region" description="Polar residues" evidence="1">
    <location>
        <begin position="115"/>
        <end position="127"/>
    </location>
</feature>
<sequence>MHQRKCNRRVLSPQEEWIKGDTPLKQVSPSQQIPGEINGIPFHLQLQKKEQQTTPAKKINRMQKTKQGGGNDEFPAPKVSFTDCTTLTPRKKAHEQIIPSPEQSYTDVQRERRFNSSSTTTSLRPMSQTIASEEFEIVEVLESVTLQKEVIDESSHRIGPPIGKYRSSAKL</sequence>
<keyword evidence="3" id="KW-1185">Reference proteome</keyword>
<gene>
    <name evidence="2" type="ORF">TNCT_332111</name>
</gene>
<feature type="region of interest" description="Disordered" evidence="1">
    <location>
        <begin position="1"/>
        <end position="127"/>
    </location>
</feature>
<accession>A0A8X6GLN0</accession>
<reference evidence="2" key="1">
    <citation type="submission" date="2020-07" db="EMBL/GenBank/DDBJ databases">
        <title>Multicomponent nature underlies the extraordinary mechanical properties of spider dragline silk.</title>
        <authorList>
            <person name="Kono N."/>
            <person name="Nakamura H."/>
            <person name="Mori M."/>
            <person name="Yoshida Y."/>
            <person name="Ohtoshi R."/>
            <person name="Malay A.D."/>
            <person name="Moran D.A.P."/>
            <person name="Tomita M."/>
            <person name="Numata K."/>
            <person name="Arakawa K."/>
        </authorList>
    </citation>
    <scope>NUCLEOTIDE SEQUENCE</scope>
</reference>
<evidence type="ECO:0000256" key="1">
    <source>
        <dbReference type="SAM" id="MobiDB-lite"/>
    </source>
</evidence>
<protein>
    <submittedName>
        <fullName evidence="2">Uncharacterized protein</fullName>
    </submittedName>
</protein>
<comment type="caution">
    <text evidence="2">The sequence shown here is derived from an EMBL/GenBank/DDBJ whole genome shotgun (WGS) entry which is preliminary data.</text>
</comment>